<reference evidence="6 7" key="1">
    <citation type="submission" date="2018-11" db="EMBL/GenBank/DDBJ databases">
        <title>Genomic Encyclopedia of Type Strains, Phase IV (KMG-IV): sequencing the most valuable type-strain genomes for metagenomic binning, comparative biology and taxonomic classification.</title>
        <authorList>
            <person name="Goeker M."/>
        </authorList>
    </citation>
    <scope>NUCLEOTIDE SEQUENCE [LARGE SCALE GENOMIC DNA]</scope>
    <source>
        <strain evidence="6 7">DSM 5900</strain>
    </source>
</reference>
<protein>
    <submittedName>
        <fullName evidence="6">Putative spermidine/putrescine transport system ATP-binding protein</fullName>
    </submittedName>
</protein>
<dbReference type="SUPFAM" id="SSF52540">
    <property type="entry name" value="P-loop containing nucleoside triphosphate hydrolases"/>
    <property type="match status" value="1"/>
</dbReference>
<evidence type="ECO:0000313" key="7">
    <source>
        <dbReference type="Proteomes" id="UP000278222"/>
    </source>
</evidence>
<dbReference type="InterPro" id="IPR017871">
    <property type="entry name" value="ABC_transporter-like_CS"/>
</dbReference>
<dbReference type="Pfam" id="PF00005">
    <property type="entry name" value="ABC_tran"/>
    <property type="match status" value="1"/>
</dbReference>
<evidence type="ECO:0000256" key="2">
    <source>
        <dbReference type="ARBA" id="ARBA00022448"/>
    </source>
</evidence>
<dbReference type="InterPro" id="IPR050093">
    <property type="entry name" value="ABC_SmlMolc_Importer"/>
</dbReference>
<dbReference type="EMBL" id="RJKX01000014">
    <property type="protein sequence ID" value="ROP91194.1"/>
    <property type="molecule type" value="Genomic_DNA"/>
</dbReference>
<dbReference type="PANTHER" id="PTHR42781">
    <property type="entry name" value="SPERMIDINE/PUTRESCINE IMPORT ATP-BINDING PROTEIN POTA"/>
    <property type="match status" value="1"/>
</dbReference>
<dbReference type="InterPro" id="IPR027417">
    <property type="entry name" value="P-loop_NTPase"/>
</dbReference>
<evidence type="ECO:0000256" key="4">
    <source>
        <dbReference type="ARBA" id="ARBA00022840"/>
    </source>
</evidence>
<dbReference type="PANTHER" id="PTHR42781:SF4">
    <property type="entry name" value="SPERMIDINE_PUTRESCINE IMPORT ATP-BINDING PROTEIN POTA"/>
    <property type="match status" value="1"/>
</dbReference>
<dbReference type="GO" id="GO:0140359">
    <property type="term" value="F:ABC-type transporter activity"/>
    <property type="evidence" value="ECO:0007669"/>
    <property type="project" value="UniProtKB-ARBA"/>
</dbReference>
<dbReference type="InterPro" id="IPR008995">
    <property type="entry name" value="Mo/tungstate-bd_C_term_dom"/>
</dbReference>
<comment type="similarity">
    <text evidence="1">Belongs to the ABC transporter superfamily.</text>
</comment>
<keyword evidence="2" id="KW-0813">Transport</keyword>
<dbReference type="Gene3D" id="3.40.50.300">
    <property type="entry name" value="P-loop containing nucleotide triphosphate hydrolases"/>
    <property type="match status" value="1"/>
</dbReference>
<evidence type="ECO:0000256" key="3">
    <source>
        <dbReference type="ARBA" id="ARBA00022741"/>
    </source>
</evidence>
<proteinExistence type="inferred from homology"/>
<dbReference type="Pfam" id="PF08402">
    <property type="entry name" value="TOBE_2"/>
    <property type="match status" value="1"/>
</dbReference>
<comment type="caution">
    <text evidence="6">The sequence shown here is derived from an EMBL/GenBank/DDBJ whole genome shotgun (WGS) entry which is preliminary data.</text>
</comment>
<evidence type="ECO:0000256" key="1">
    <source>
        <dbReference type="ARBA" id="ARBA00005417"/>
    </source>
</evidence>
<dbReference type="SUPFAM" id="SSF50331">
    <property type="entry name" value="MOP-like"/>
    <property type="match status" value="1"/>
</dbReference>
<keyword evidence="7" id="KW-1185">Reference proteome</keyword>
<evidence type="ECO:0000259" key="5">
    <source>
        <dbReference type="PROSITE" id="PS50893"/>
    </source>
</evidence>
<dbReference type="GO" id="GO:0016887">
    <property type="term" value="F:ATP hydrolysis activity"/>
    <property type="evidence" value="ECO:0007669"/>
    <property type="project" value="InterPro"/>
</dbReference>
<keyword evidence="4 6" id="KW-0067">ATP-binding</keyword>
<dbReference type="PROSITE" id="PS00211">
    <property type="entry name" value="ABC_TRANSPORTER_1"/>
    <property type="match status" value="1"/>
</dbReference>
<dbReference type="InterPro" id="IPR003593">
    <property type="entry name" value="AAA+_ATPase"/>
</dbReference>
<keyword evidence="3" id="KW-0547">Nucleotide-binding</keyword>
<feature type="domain" description="ABC transporter" evidence="5">
    <location>
        <begin position="14"/>
        <end position="244"/>
    </location>
</feature>
<sequence length="355" mass="37800">MQQAGNGTTKGASVVFRGLRQVYGTTVALEDFSLEVAAGEFLTLLGPSGSGKTTALNALAGFIEMSSGHIAIGGVSISDLPTEKRNIGMVFQNYSLFPHLDVLDNIAFPLRMRGVARRQARTTAQQALDLVRLAEYGRRMPHQLSGGQKQRVAFARAIVFEPRVLLMDEPLGALDLKLREAMQLEIKQFQRQIGCTVIYVTHDQGEALTLSDRIVVMDKGRVLQVGTPKEIYDAPTTRFVAEFIGVNNVVAVGRDAGGATMLEGIGPVAAAAPADARFAALRPEILRAVPGGNGPVMGTITDVIFLGDVVRYAARCDAGASLLFAQRREPGGGAHAIGARVAFTIEPGDIVFLAA</sequence>
<dbReference type="SMART" id="SM00382">
    <property type="entry name" value="AAA"/>
    <property type="match status" value="1"/>
</dbReference>
<evidence type="ECO:0000313" key="6">
    <source>
        <dbReference type="EMBL" id="ROP91194.1"/>
    </source>
</evidence>
<accession>A0A3N1LJK6</accession>
<dbReference type="InterPro" id="IPR003439">
    <property type="entry name" value="ABC_transporter-like_ATP-bd"/>
</dbReference>
<dbReference type="Proteomes" id="UP000278222">
    <property type="component" value="Unassembled WGS sequence"/>
</dbReference>
<gene>
    <name evidence="6" type="ORF">EDC65_3057</name>
</gene>
<dbReference type="GO" id="GO:0043190">
    <property type="term" value="C:ATP-binding cassette (ABC) transporter complex"/>
    <property type="evidence" value="ECO:0007669"/>
    <property type="project" value="InterPro"/>
</dbReference>
<organism evidence="6 7">
    <name type="scientific">Stella humosa</name>
    <dbReference type="NCBI Taxonomy" id="94"/>
    <lineage>
        <taxon>Bacteria</taxon>
        <taxon>Pseudomonadati</taxon>
        <taxon>Pseudomonadota</taxon>
        <taxon>Alphaproteobacteria</taxon>
        <taxon>Rhodospirillales</taxon>
        <taxon>Stellaceae</taxon>
        <taxon>Stella</taxon>
    </lineage>
</organism>
<dbReference type="GO" id="GO:0005524">
    <property type="term" value="F:ATP binding"/>
    <property type="evidence" value="ECO:0007669"/>
    <property type="project" value="UniProtKB-KW"/>
</dbReference>
<dbReference type="InterPro" id="IPR013611">
    <property type="entry name" value="Transp-assoc_OB_typ2"/>
</dbReference>
<dbReference type="AlphaFoldDB" id="A0A3N1LJK6"/>
<dbReference type="PROSITE" id="PS50893">
    <property type="entry name" value="ABC_TRANSPORTER_2"/>
    <property type="match status" value="1"/>
</dbReference>
<dbReference type="FunFam" id="3.40.50.300:FF:000042">
    <property type="entry name" value="Maltose/maltodextrin ABC transporter, ATP-binding protein"/>
    <property type="match status" value="1"/>
</dbReference>
<name>A0A3N1LJK6_9PROT</name>